<comment type="caution">
    <text evidence="1">The sequence shown here is derived from an EMBL/GenBank/DDBJ whole genome shotgun (WGS) entry which is preliminary data.</text>
</comment>
<dbReference type="Proteomes" id="UP000324222">
    <property type="component" value="Unassembled WGS sequence"/>
</dbReference>
<dbReference type="AlphaFoldDB" id="A0A5B7KAJ0"/>
<evidence type="ECO:0000313" key="2">
    <source>
        <dbReference type="Proteomes" id="UP000324222"/>
    </source>
</evidence>
<reference evidence="1 2" key="1">
    <citation type="submission" date="2019-05" db="EMBL/GenBank/DDBJ databases">
        <title>Another draft genome of Portunus trituberculatus and its Hox gene families provides insights of decapod evolution.</title>
        <authorList>
            <person name="Jeong J.-H."/>
            <person name="Song I."/>
            <person name="Kim S."/>
            <person name="Choi T."/>
            <person name="Kim D."/>
            <person name="Ryu S."/>
            <person name="Kim W."/>
        </authorList>
    </citation>
    <scope>NUCLEOTIDE SEQUENCE [LARGE SCALE GENOMIC DNA]</scope>
    <source>
        <tissue evidence="1">Muscle</tissue>
    </source>
</reference>
<name>A0A5B7KAJ0_PORTR</name>
<evidence type="ECO:0000313" key="1">
    <source>
        <dbReference type="EMBL" id="MPD02248.1"/>
    </source>
</evidence>
<gene>
    <name evidence="1" type="ORF">E2C01_097819</name>
</gene>
<protein>
    <submittedName>
        <fullName evidence="1">Uncharacterized protein</fullName>
    </submittedName>
</protein>
<proteinExistence type="predicted"/>
<organism evidence="1 2">
    <name type="scientific">Portunus trituberculatus</name>
    <name type="common">Swimming crab</name>
    <name type="synonym">Neptunus trituberculatus</name>
    <dbReference type="NCBI Taxonomy" id="210409"/>
    <lineage>
        <taxon>Eukaryota</taxon>
        <taxon>Metazoa</taxon>
        <taxon>Ecdysozoa</taxon>
        <taxon>Arthropoda</taxon>
        <taxon>Crustacea</taxon>
        <taxon>Multicrustacea</taxon>
        <taxon>Malacostraca</taxon>
        <taxon>Eumalacostraca</taxon>
        <taxon>Eucarida</taxon>
        <taxon>Decapoda</taxon>
        <taxon>Pleocyemata</taxon>
        <taxon>Brachyura</taxon>
        <taxon>Eubrachyura</taxon>
        <taxon>Portunoidea</taxon>
        <taxon>Portunidae</taxon>
        <taxon>Portuninae</taxon>
        <taxon>Portunus</taxon>
    </lineage>
</organism>
<dbReference type="EMBL" id="VSRR010130586">
    <property type="protein sequence ID" value="MPD02248.1"/>
    <property type="molecule type" value="Genomic_DNA"/>
</dbReference>
<accession>A0A5B7KAJ0</accession>
<keyword evidence="2" id="KW-1185">Reference proteome</keyword>
<sequence length="79" mass="8734">MLDTRQSDGLIRLGRQRVIFREACSSPAWEDLLALLAFRAASFITRSGPGQHRGAAWEPRIATLTHESTTHLDGSTRAT</sequence>